<dbReference type="GO" id="GO:0008061">
    <property type="term" value="F:chitin binding"/>
    <property type="evidence" value="ECO:0007669"/>
    <property type="project" value="UniProtKB-KW"/>
</dbReference>
<gene>
    <name evidence="17" type="ORF">G6O67_002717</name>
</gene>
<feature type="domain" description="LysM" evidence="15">
    <location>
        <begin position="36"/>
        <end position="81"/>
    </location>
</feature>
<evidence type="ECO:0000256" key="6">
    <source>
        <dbReference type="ARBA" id="ARBA00022669"/>
    </source>
</evidence>
<comment type="similarity">
    <text evidence="3">Belongs to the glycosyl hydrolase 18 family. Chitinase class V subfamily.</text>
</comment>
<evidence type="ECO:0000256" key="14">
    <source>
        <dbReference type="RuleBase" id="RU000489"/>
    </source>
</evidence>
<keyword evidence="11 14" id="KW-0326">Glycosidase</keyword>
<dbReference type="InterPro" id="IPR029070">
    <property type="entry name" value="Chitinase_insertion_sf"/>
</dbReference>
<evidence type="ECO:0000259" key="16">
    <source>
        <dbReference type="PROSITE" id="PS51910"/>
    </source>
</evidence>
<evidence type="ECO:0000256" key="10">
    <source>
        <dbReference type="ARBA" id="ARBA00023277"/>
    </source>
</evidence>
<comment type="catalytic activity">
    <reaction evidence="1">
        <text>Random endo-hydrolysis of N-acetyl-beta-D-glucosaminide (1-&gt;4)-beta-linkages in chitin and chitodextrins.</text>
        <dbReference type="EC" id="3.2.1.14"/>
    </reaction>
</comment>
<dbReference type="InterPro" id="IPR001579">
    <property type="entry name" value="Glyco_hydro_18_chit_AS"/>
</dbReference>
<dbReference type="Gene3D" id="3.30.60.10">
    <property type="entry name" value="Endochitinase-like"/>
    <property type="match status" value="1"/>
</dbReference>
<dbReference type="GO" id="GO:0000272">
    <property type="term" value="P:polysaccharide catabolic process"/>
    <property type="evidence" value="ECO:0007669"/>
    <property type="project" value="UniProtKB-KW"/>
</dbReference>
<feature type="domain" description="LysM" evidence="15">
    <location>
        <begin position="164"/>
        <end position="212"/>
    </location>
</feature>
<keyword evidence="7 14" id="KW-0378">Hydrolase</keyword>
<evidence type="ECO:0000256" key="5">
    <source>
        <dbReference type="ARBA" id="ARBA00022525"/>
    </source>
</evidence>
<dbReference type="Proteomes" id="UP000557566">
    <property type="component" value="Unassembled WGS sequence"/>
</dbReference>
<evidence type="ECO:0000313" key="17">
    <source>
        <dbReference type="EMBL" id="KAF4510858.1"/>
    </source>
</evidence>
<dbReference type="InterPro" id="IPR036861">
    <property type="entry name" value="Endochitinase-like_sf"/>
</dbReference>
<dbReference type="GO" id="GO:0008843">
    <property type="term" value="F:endochitinase activity"/>
    <property type="evidence" value="ECO:0007669"/>
    <property type="project" value="UniProtKB-EC"/>
</dbReference>
<dbReference type="Gene3D" id="3.10.350.10">
    <property type="entry name" value="LysM domain"/>
    <property type="match status" value="3"/>
</dbReference>
<protein>
    <recommendedName>
        <fullName evidence="4">chitinase</fullName>
        <ecNumber evidence="4">3.2.1.14</ecNumber>
    </recommendedName>
</protein>
<dbReference type="InterPro" id="IPR036779">
    <property type="entry name" value="LysM_dom_sf"/>
</dbReference>
<dbReference type="InterPro" id="IPR001002">
    <property type="entry name" value="Chitin-bd_1"/>
</dbReference>
<keyword evidence="9" id="KW-0843">Virulence</keyword>
<dbReference type="Gene3D" id="3.20.20.80">
    <property type="entry name" value="Glycosidases"/>
    <property type="match status" value="1"/>
</dbReference>
<proteinExistence type="inferred from homology"/>
<dbReference type="InterPro" id="IPR053214">
    <property type="entry name" value="LysM12-like"/>
</dbReference>
<comment type="caution">
    <text evidence="17">The sequence shown here is derived from an EMBL/GenBank/DDBJ whole genome shotgun (WGS) entry which is preliminary data.</text>
</comment>
<comment type="subcellular location">
    <subcellularLocation>
        <location evidence="2">Secreted</location>
    </subcellularLocation>
</comment>
<evidence type="ECO:0000256" key="4">
    <source>
        <dbReference type="ARBA" id="ARBA00012729"/>
    </source>
</evidence>
<dbReference type="OrthoDB" id="4927106at2759"/>
<dbReference type="SMART" id="SM00257">
    <property type="entry name" value="LysM"/>
    <property type="match status" value="3"/>
</dbReference>
<sequence length="1065" mass="116485">MTTSLEADSVAQATVDNEDGAPALSRWRLVARAECRTATVHAGDGCWAVADRCKISNNDLIKYNPRPNLCRTLAADEKVCCSPGTLPSSLGPGKPDGTCETRRVERGDGCGSLASKCGISPRDFMAVNTKANLCSGLAIGQHVCCTRGELPDLRPKPAADGSCATHTTNAGDSCSFIASTYSLTVKEIEKLNGNTWGWNGCKLLWVGVKLCVPGTKRPAKGVILAELNPCPLNVCCNIWGQCGTTDDFCVVSKSETGAPGTSAPGKNGCVGNCGRAIIKGSPPAKKIKIAYFEAWNHNRKCLTMDVDQIDTDEYTHVHFAFAELTRDLHVDVSRVKEQFDLFKAMTGVNKIISLGGWDFSASPATFDIFRHAVQPANRETITRNVVAFVNEHHLDGVDFDWEYPGAPDIPDIPAGTPKDGINYFKLLSTIKSSLPSSKSVSFAAPASYWYLKAFPVALMAKSLDYVVYMTYDLHGQWDYGNKWSSPGCPTGNCLRSHVNQTETKDALAMITKAGVPSNKVVVGVASYGRSFKMAEAGCTGPLCRFTGNSRVSNAAKGRCTDTGGYISNAEIAEIIESGKVNKQWIEAGSNMLVYNDTEWVAYMADDIKAARSQFYDMYHFAGTADWAVDLQEFRNGDGADPGEDRIDADYWSPCRDSYSTLEELEKRKDSMPPHCVEQYLVDVQIAILEAALKKYKDLMSHGYDDKFKVYQRYAKAQVPAQIDAFMASERVDKYFTCKETRNVTCCSSCTFITCQEDCVRAEDCRGGRATLDIKCPQILHEVDMLDSSHIPNATFSLHDPEGFWRDLGHEYGVEESWVTFGRRHMRISNGCQFAGDAINKCIDEQDNWWYNYPNADQDKIKIYNPRDVIGKSYDKTAELLSRFKTVRDWNDYDDLMPWSDVVDATALPSLATEAAVNSMDKIIDKAQEIEKKEREEMILSFVTAFLFFIPVAGEAAGAAGLTAARGLLRGIGTVGDAGLMVYGVVANPESALVSVFAFLAGAGVGRDGFSKAANARRSMKASELDALGPMKGGLDRLGAIRGRRSNHIEAPVVSRVHSQDVNTSP</sequence>
<name>A0A8H4V7J0_9HYPO</name>
<accession>A0A8H4V7J0</accession>
<dbReference type="PANTHER" id="PTHR47700:SF2">
    <property type="entry name" value="CHITINASE"/>
    <property type="match status" value="1"/>
</dbReference>
<dbReference type="Gene3D" id="3.10.50.10">
    <property type="match status" value="1"/>
</dbReference>
<dbReference type="GO" id="GO:0005576">
    <property type="term" value="C:extracellular region"/>
    <property type="evidence" value="ECO:0007669"/>
    <property type="project" value="UniProtKB-SubCell"/>
</dbReference>
<dbReference type="InterPro" id="IPR001223">
    <property type="entry name" value="Glyco_hydro18_cat"/>
</dbReference>
<dbReference type="SUPFAM" id="SSF57016">
    <property type="entry name" value="Plant lectins/antimicrobial peptides"/>
    <property type="match status" value="1"/>
</dbReference>
<evidence type="ECO:0000256" key="3">
    <source>
        <dbReference type="ARBA" id="ARBA00008682"/>
    </source>
</evidence>
<dbReference type="PROSITE" id="PS01095">
    <property type="entry name" value="GH18_1"/>
    <property type="match status" value="1"/>
</dbReference>
<dbReference type="AlphaFoldDB" id="A0A8H4V7J0"/>
<dbReference type="InterPro" id="IPR011583">
    <property type="entry name" value="Chitinase_II/V-like_cat"/>
</dbReference>
<evidence type="ECO:0000256" key="13">
    <source>
        <dbReference type="ARBA" id="ARBA00044955"/>
    </source>
</evidence>
<keyword evidence="5" id="KW-0964">Secreted</keyword>
<evidence type="ECO:0000259" key="15">
    <source>
        <dbReference type="PROSITE" id="PS51782"/>
    </source>
</evidence>
<dbReference type="PROSITE" id="PS51782">
    <property type="entry name" value="LYSM"/>
    <property type="match status" value="3"/>
</dbReference>
<organism evidence="17 18">
    <name type="scientific">Ophiocordyceps sinensis</name>
    <dbReference type="NCBI Taxonomy" id="72228"/>
    <lineage>
        <taxon>Eukaryota</taxon>
        <taxon>Fungi</taxon>
        <taxon>Dikarya</taxon>
        <taxon>Ascomycota</taxon>
        <taxon>Pezizomycotina</taxon>
        <taxon>Sordariomycetes</taxon>
        <taxon>Hypocreomycetidae</taxon>
        <taxon>Hypocreales</taxon>
        <taxon>Ophiocordycipitaceae</taxon>
        <taxon>Ophiocordyceps</taxon>
    </lineage>
</organism>
<comment type="similarity">
    <text evidence="13">Belongs to the secreted LysM effector family.</text>
</comment>
<evidence type="ECO:0000313" key="18">
    <source>
        <dbReference type="Proteomes" id="UP000557566"/>
    </source>
</evidence>
<keyword evidence="18" id="KW-1185">Reference proteome</keyword>
<keyword evidence="12" id="KW-0624">Polysaccharide degradation</keyword>
<evidence type="ECO:0000256" key="2">
    <source>
        <dbReference type="ARBA" id="ARBA00004613"/>
    </source>
</evidence>
<evidence type="ECO:0000256" key="11">
    <source>
        <dbReference type="ARBA" id="ARBA00023295"/>
    </source>
</evidence>
<dbReference type="SMART" id="SM00636">
    <property type="entry name" value="Glyco_18"/>
    <property type="match status" value="1"/>
</dbReference>
<dbReference type="Pfam" id="PF01476">
    <property type="entry name" value="LysM"/>
    <property type="match status" value="3"/>
</dbReference>
<dbReference type="PROSITE" id="PS51910">
    <property type="entry name" value="GH18_2"/>
    <property type="match status" value="1"/>
</dbReference>
<dbReference type="SUPFAM" id="SSF51445">
    <property type="entry name" value="(Trans)glycosidases"/>
    <property type="match status" value="1"/>
</dbReference>
<dbReference type="CDD" id="cd00118">
    <property type="entry name" value="LysM"/>
    <property type="match status" value="2"/>
</dbReference>
<dbReference type="InterPro" id="IPR017853">
    <property type="entry name" value="GH"/>
</dbReference>
<dbReference type="EMBL" id="JAAVMX010000003">
    <property type="protein sequence ID" value="KAF4510858.1"/>
    <property type="molecule type" value="Genomic_DNA"/>
</dbReference>
<keyword evidence="6" id="KW-0147">Chitin-binding</keyword>
<keyword evidence="8" id="KW-0146">Chitin degradation</keyword>
<dbReference type="Pfam" id="PF00187">
    <property type="entry name" value="Chitin_bind_1"/>
    <property type="match status" value="1"/>
</dbReference>
<dbReference type="CDD" id="cd02878">
    <property type="entry name" value="GH18_zymocin_alpha"/>
    <property type="match status" value="1"/>
</dbReference>
<dbReference type="SUPFAM" id="SSF54106">
    <property type="entry name" value="LysM domain"/>
    <property type="match status" value="3"/>
</dbReference>
<dbReference type="Pfam" id="PF00704">
    <property type="entry name" value="Glyco_hydro_18"/>
    <property type="match status" value="1"/>
</dbReference>
<feature type="domain" description="LysM" evidence="15">
    <location>
        <begin position="100"/>
        <end position="145"/>
    </location>
</feature>
<reference evidence="17 18" key="1">
    <citation type="journal article" date="2020" name="Genome Biol. Evol.">
        <title>A new high-quality draft genome assembly of the Chinese cordyceps Ophiocordyceps sinensis.</title>
        <authorList>
            <person name="Shu R."/>
            <person name="Zhang J."/>
            <person name="Meng Q."/>
            <person name="Zhang H."/>
            <person name="Zhou G."/>
            <person name="Li M."/>
            <person name="Wu P."/>
            <person name="Zhao Y."/>
            <person name="Chen C."/>
            <person name="Qin Q."/>
        </authorList>
    </citation>
    <scope>NUCLEOTIDE SEQUENCE [LARGE SCALE GENOMIC DNA]</scope>
    <source>
        <strain evidence="17 18">IOZ07</strain>
    </source>
</reference>
<dbReference type="CDD" id="cd00035">
    <property type="entry name" value="ChtBD1"/>
    <property type="match status" value="1"/>
</dbReference>
<keyword evidence="10" id="KW-0119">Carbohydrate metabolism</keyword>
<dbReference type="GO" id="GO:0006032">
    <property type="term" value="P:chitin catabolic process"/>
    <property type="evidence" value="ECO:0007669"/>
    <property type="project" value="UniProtKB-KW"/>
</dbReference>
<evidence type="ECO:0000256" key="12">
    <source>
        <dbReference type="ARBA" id="ARBA00023326"/>
    </source>
</evidence>
<evidence type="ECO:0000256" key="8">
    <source>
        <dbReference type="ARBA" id="ARBA00023024"/>
    </source>
</evidence>
<dbReference type="PANTHER" id="PTHR47700">
    <property type="entry name" value="V CHITINASE, PUTATIVE (AFU_ORTHOLOGUE AFUA_6G13720)-RELATED"/>
    <property type="match status" value="1"/>
</dbReference>
<evidence type="ECO:0000256" key="7">
    <source>
        <dbReference type="ARBA" id="ARBA00022801"/>
    </source>
</evidence>
<dbReference type="EC" id="3.2.1.14" evidence="4"/>
<dbReference type="SUPFAM" id="SSF54556">
    <property type="entry name" value="Chitinase insertion domain"/>
    <property type="match status" value="1"/>
</dbReference>
<feature type="domain" description="GH18" evidence="16">
    <location>
        <begin position="286"/>
        <end position="653"/>
    </location>
</feature>
<evidence type="ECO:0000256" key="9">
    <source>
        <dbReference type="ARBA" id="ARBA00023026"/>
    </source>
</evidence>
<evidence type="ECO:0000256" key="1">
    <source>
        <dbReference type="ARBA" id="ARBA00000822"/>
    </source>
</evidence>
<dbReference type="InterPro" id="IPR018392">
    <property type="entry name" value="LysM"/>
</dbReference>